<comment type="caution">
    <text evidence="3">The sequence shown here is derived from an EMBL/GenBank/DDBJ whole genome shotgun (WGS) entry which is preliminary data.</text>
</comment>
<feature type="region of interest" description="Disordered" evidence="2">
    <location>
        <begin position="495"/>
        <end position="559"/>
    </location>
</feature>
<evidence type="ECO:0000256" key="2">
    <source>
        <dbReference type="SAM" id="MobiDB-lite"/>
    </source>
</evidence>
<sequence length="622" mass="69871">MTSLAAELTKLIKLAGLGPVIRWALWRNGGDASGSGSEVPSQVVRPPRRARRRVCFDQTDRRPIRIRHPNTIAYPEKFFEKAQRIATHSHLRWPDHSREWIRRQQARIARDARADPVEGDVNSEPPAQNPPRKTTGKAKKQAERGQSTSLEGDVPLEETPSSVDASKAAKKKKKKKDNKKRSRVAWERPKKKAKKKAAEEGERRLVDSDRLNEPPVPEGPSRSGGRTSETGDGLRDESPLSKRAPLSSAMGKGVGSEGSLPKKARIEFPDRVELLYDEKTPLVLNPLRCTELTRQICGGTRELPLIEDLYFKDEYIDAASASKRSDGIMNYLVEKYESTLKHTMIQLGASEKLARTWLSVIERLRAENKKATDKADEEKEVLRIKFEELESKLKSDRLTKKEVLREKTRLERMVATLEKEETELEEERDAVVGTLVKEMQRLRDSRIQEVTRERVKVQTAMADKSTHCFGRECLDKNNPGIDNILVREEEAGDVAVEDPVLVSSSEEREDEEEGGDQEEDVSSPKPNEEIALSPPASDPSAQMGGPTAQVAEESVESSAPVVLNKNGQDPITKQPAKGLCSVLVVFRLKLRLSASFNFENKKLNLRVEDSFVRFLNDNRVTG</sequence>
<feature type="coiled-coil region" evidence="1">
    <location>
        <begin position="361"/>
        <end position="430"/>
    </location>
</feature>
<feature type="compositionally biased region" description="Acidic residues" evidence="2">
    <location>
        <begin position="507"/>
        <end position="521"/>
    </location>
</feature>
<evidence type="ECO:0000256" key="1">
    <source>
        <dbReference type="SAM" id="Coils"/>
    </source>
</evidence>
<dbReference type="EMBL" id="JADBGQ010000008">
    <property type="protein sequence ID" value="KAG5384363.1"/>
    <property type="molecule type" value="Genomic_DNA"/>
</dbReference>
<proteinExistence type="predicted"/>
<feature type="compositionally biased region" description="Basic and acidic residues" evidence="2">
    <location>
        <begin position="105"/>
        <end position="116"/>
    </location>
</feature>
<dbReference type="Proteomes" id="UP000823674">
    <property type="component" value="Chromosome A09"/>
</dbReference>
<evidence type="ECO:0000313" key="4">
    <source>
        <dbReference type="Proteomes" id="UP000823674"/>
    </source>
</evidence>
<protein>
    <submittedName>
        <fullName evidence="3">Uncharacterized protein</fullName>
    </submittedName>
</protein>
<feature type="compositionally biased region" description="Basic residues" evidence="2">
    <location>
        <begin position="168"/>
        <end position="195"/>
    </location>
</feature>
<organism evidence="3 4">
    <name type="scientific">Brassica rapa subsp. trilocularis</name>
    <dbReference type="NCBI Taxonomy" id="1813537"/>
    <lineage>
        <taxon>Eukaryota</taxon>
        <taxon>Viridiplantae</taxon>
        <taxon>Streptophyta</taxon>
        <taxon>Embryophyta</taxon>
        <taxon>Tracheophyta</taxon>
        <taxon>Spermatophyta</taxon>
        <taxon>Magnoliopsida</taxon>
        <taxon>eudicotyledons</taxon>
        <taxon>Gunneridae</taxon>
        <taxon>Pentapetalae</taxon>
        <taxon>rosids</taxon>
        <taxon>malvids</taxon>
        <taxon>Brassicales</taxon>
        <taxon>Brassicaceae</taxon>
        <taxon>Brassiceae</taxon>
        <taxon>Brassica</taxon>
    </lineage>
</organism>
<evidence type="ECO:0000313" key="3">
    <source>
        <dbReference type="EMBL" id="KAG5384363.1"/>
    </source>
</evidence>
<accession>A0ABQ7LCQ4</accession>
<feature type="region of interest" description="Disordered" evidence="2">
    <location>
        <begin position="105"/>
        <end position="260"/>
    </location>
</feature>
<reference evidence="3 4" key="1">
    <citation type="submission" date="2021-03" db="EMBL/GenBank/DDBJ databases">
        <authorList>
            <person name="King G.J."/>
            <person name="Bancroft I."/>
            <person name="Baten A."/>
            <person name="Bloomfield J."/>
            <person name="Borpatragohain P."/>
            <person name="He Z."/>
            <person name="Irish N."/>
            <person name="Irwin J."/>
            <person name="Liu K."/>
            <person name="Mauleon R.P."/>
            <person name="Moore J."/>
            <person name="Morris R."/>
            <person name="Ostergaard L."/>
            <person name="Wang B."/>
            <person name="Wells R."/>
        </authorList>
    </citation>
    <scope>NUCLEOTIDE SEQUENCE [LARGE SCALE GENOMIC DNA]</scope>
    <source>
        <strain evidence="3">R-o-18</strain>
        <tissue evidence="3">Leaf</tissue>
    </source>
</reference>
<feature type="compositionally biased region" description="Basic and acidic residues" evidence="2">
    <location>
        <begin position="196"/>
        <end position="212"/>
    </location>
</feature>
<gene>
    <name evidence="3" type="primary">A09g508490.1_BraROA</name>
    <name evidence="3" type="ORF">IGI04_035833</name>
</gene>
<name>A0ABQ7LCQ4_BRACM</name>
<keyword evidence="4" id="KW-1185">Reference proteome</keyword>
<keyword evidence="1" id="KW-0175">Coiled coil</keyword>